<evidence type="ECO:0000313" key="8">
    <source>
        <dbReference type="Proteomes" id="UP000332933"/>
    </source>
</evidence>
<dbReference type="GO" id="GO:0016020">
    <property type="term" value="C:membrane"/>
    <property type="evidence" value="ECO:0007669"/>
    <property type="project" value="InterPro"/>
</dbReference>
<accession>A0A485K2N5</accession>
<feature type="transmembrane region" description="Helical" evidence="5">
    <location>
        <begin position="6"/>
        <end position="26"/>
    </location>
</feature>
<sequence length="255" mass="28921">MWQTFAVLAVMVFVAMLVVVALRRFPLPADATMAPEPSSFLITFRAALLLLYCVSLAGFTGLPTSWVMYTVWNFTLQAIYYGWAIAYQWRHRHSRASQCMTKEGRILSMFFDVCFSVSFLVCLVFWTVVLPSNPAIDLNWNTCLQHAGNVVFLVVEFAFNGRSVRASSLGYVLLLPLVYGILSWIGHETWRKGFWPYQFLDVSAPLSPAWYLGVCLVHSVFLFGAIGLTKLKWRVRPVSVVDAVEDVHTPKDNYV</sequence>
<dbReference type="InterPro" id="IPR006838">
    <property type="entry name" value="ADTRP_AIG1"/>
</dbReference>
<feature type="transmembrane region" description="Helical" evidence="5">
    <location>
        <begin position="210"/>
        <end position="229"/>
    </location>
</feature>
<feature type="transmembrane region" description="Helical" evidence="5">
    <location>
        <begin position="66"/>
        <end position="86"/>
    </location>
</feature>
<dbReference type="EMBL" id="CAADRA010000018">
    <property type="protein sequence ID" value="VFT77609.1"/>
    <property type="molecule type" value="Genomic_DNA"/>
</dbReference>
<evidence type="ECO:0000256" key="4">
    <source>
        <dbReference type="ARBA" id="ARBA00023136"/>
    </source>
</evidence>
<gene>
    <name evidence="7" type="primary">Aste57867_384</name>
    <name evidence="6" type="ORF">As57867_000383</name>
    <name evidence="7" type="ORF">ASTE57867_384</name>
</gene>
<name>A0A485K2N5_9STRA</name>
<feature type="transmembrane region" description="Helical" evidence="5">
    <location>
        <begin position="106"/>
        <end position="126"/>
    </location>
</feature>
<organism evidence="7 8">
    <name type="scientific">Aphanomyces stellatus</name>
    <dbReference type="NCBI Taxonomy" id="120398"/>
    <lineage>
        <taxon>Eukaryota</taxon>
        <taxon>Sar</taxon>
        <taxon>Stramenopiles</taxon>
        <taxon>Oomycota</taxon>
        <taxon>Saprolegniomycetes</taxon>
        <taxon>Saprolegniales</taxon>
        <taxon>Verrucalvaceae</taxon>
        <taxon>Aphanomyces</taxon>
    </lineage>
</organism>
<dbReference type="GO" id="GO:0012505">
    <property type="term" value="C:endomembrane system"/>
    <property type="evidence" value="ECO:0007669"/>
    <property type="project" value="UniProtKB-SubCell"/>
</dbReference>
<dbReference type="Proteomes" id="UP000332933">
    <property type="component" value="Unassembled WGS sequence"/>
</dbReference>
<evidence type="ECO:0000256" key="3">
    <source>
        <dbReference type="ARBA" id="ARBA00022989"/>
    </source>
</evidence>
<keyword evidence="4 5" id="KW-0472">Membrane</keyword>
<dbReference type="OrthoDB" id="64939at2759"/>
<proteinExistence type="predicted"/>
<keyword evidence="3 5" id="KW-1133">Transmembrane helix</keyword>
<evidence type="ECO:0000256" key="5">
    <source>
        <dbReference type="SAM" id="Phobius"/>
    </source>
</evidence>
<reference evidence="7 8" key="1">
    <citation type="submission" date="2019-03" db="EMBL/GenBank/DDBJ databases">
        <authorList>
            <person name="Gaulin E."/>
            <person name="Dumas B."/>
        </authorList>
    </citation>
    <scope>NUCLEOTIDE SEQUENCE [LARGE SCALE GENOMIC DNA]</scope>
    <source>
        <strain evidence="7">CBS 568.67</strain>
    </source>
</reference>
<keyword evidence="8" id="KW-1185">Reference proteome</keyword>
<protein>
    <submittedName>
        <fullName evidence="7">Aste57867_384 protein</fullName>
    </submittedName>
</protein>
<feature type="transmembrane region" description="Helical" evidence="5">
    <location>
        <begin position="171"/>
        <end position="190"/>
    </location>
</feature>
<dbReference type="EMBL" id="VJMH01000018">
    <property type="protein sequence ID" value="KAF0720329.1"/>
    <property type="molecule type" value="Genomic_DNA"/>
</dbReference>
<evidence type="ECO:0000256" key="2">
    <source>
        <dbReference type="ARBA" id="ARBA00022692"/>
    </source>
</evidence>
<evidence type="ECO:0000256" key="1">
    <source>
        <dbReference type="ARBA" id="ARBA00004127"/>
    </source>
</evidence>
<dbReference type="AlphaFoldDB" id="A0A485K2N5"/>
<keyword evidence="2 5" id="KW-0812">Transmembrane</keyword>
<dbReference type="PANTHER" id="PTHR12242">
    <property type="entry name" value="OS02G0130600 PROTEIN-RELATED"/>
    <property type="match status" value="1"/>
</dbReference>
<dbReference type="Pfam" id="PF04750">
    <property type="entry name" value="Far-17a_AIG1"/>
    <property type="match status" value="1"/>
</dbReference>
<feature type="transmembrane region" description="Helical" evidence="5">
    <location>
        <begin position="138"/>
        <end position="159"/>
    </location>
</feature>
<reference evidence="6" key="2">
    <citation type="submission" date="2019-06" db="EMBL/GenBank/DDBJ databases">
        <title>Genomics analysis of Aphanomyces spp. identifies a new class of oomycete effector associated with host adaptation.</title>
        <authorList>
            <person name="Gaulin E."/>
        </authorList>
    </citation>
    <scope>NUCLEOTIDE SEQUENCE</scope>
    <source>
        <strain evidence="6">CBS 578.67</strain>
    </source>
</reference>
<evidence type="ECO:0000313" key="6">
    <source>
        <dbReference type="EMBL" id="KAF0720329.1"/>
    </source>
</evidence>
<dbReference type="PANTHER" id="PTHR12242:SF22">
    <property type="entry name" value="OS02G0130600 PROTEIN"/>
    <property type="match status" value="1"/>
</dbReference>
<evidence type="ECO:0000313" key="7">
    <source>
        <dbReference type="EMBL" id="VFT77609.1"/>
    </source>
</evidence>
<comment type="subcellular location">
    <subcellularLocation>
        <location evidence="1">Endomembrane system</location>
        <topology evidence="1">Multi-pass membrane protein</topology>
    </subcellularLocation>
</comment>
<feature type="transmembrane region" description="Helical" evidence="5">
    <location>
        <begin position="38"/>
        <end position="60"/>
    </location>
</feature>